<name>A0A486XI87_9GAMM</name>
<organism evidence="1">
    <name type="scientific">Rheinheimera sp. BAL341</name>
    <dbReference type="NCBI Taxonomy" id="1708203"/>
    <lineage>
        <taxon>Bacteria</taxon>
        <taxon>Pseudomonadati</taxon>
        <taxon>Pseudomonadota</taxon>
        <taxon>Gammaproteobacteria</taxon>
        <taxon>Chromatiales</taxon>
        <taxon>Chromatiaceae</taxon>
        <taxon>Rheinheimera</taxon>
    </lineage>
</organism>
<evidence type="ECO:0000313" key="1">
    <source>
        <dbReference type="EMBL" id="VHO02193.1"/>
    </source>
</evidence>
<proteinExistence type="predicted"/>
<sequence length="47" mass="5383">MTFFKRRVSAPWKKVILFILNAVRDLCGLATDQIAQTALSSRLKVIY</sequence>
<dbReference type="EMBL" id="CAAJGR010000059">
    <property type="protein sequence ID" value="VHO02193.1"/>
    <property type="molecule type" value="Genomic_DNA"/>
</dbReference>
<dbReference type="AlphaFoldDB" id="A0A486XI87"/>
<gene>
    <name evidence="1" type="ORF">BAL341_603</name>
</gene>
<protein>
    <submittedName>
        <fullName evidence="1">Uncharacterized protein</fullName>
    </submittedName>
</protein>
<accession>A0A486XI87</accession>
<reference evidence="1" key="1">
    <citation type="submission" date="2019-04" db="EMBL/GenBank/DDBJ databases">
        <authorList>
            <person name="Brambilla D."/>
        </authorList>
    </citation>
    <scope>NUCLEOTIDE SEQUENCE</scope>
    <source>
        <strain evidence="1">BAL1</strain>
    </source>
</reference>